<keyword evidence="1" id="KW-0472">Membrane</keyword>
<feature type="transmembrane region" description="Helical" evidence="1">
    <location>
        <begin position="7"/>
        <end position="29"/>
    </location>
</feature>
<gene>
    <name evidence="2" type="ORF">RA086_03915</name>
</gene>
<keyword evidence="1" id="KW-1133">Transmembrane helix</keyword>
<proteinExistence type="predicted"/>
<evidence type="ECO:0000313" key="2">
    <source>
        <dbReference type="EMBL" id="MDQ7936792.1"/>
    </source>
</evidence>
<organism evidence="2 3">
    <name type="scientific">Lactiplantibacillus brownii</name>
    <dbReference type="NCBI Taxonomy" id="3069269"/>
    <lineage>
        <taxon>Bacteria</taxon>
        <taxon>Bacillati</taxon>
        <taxon>Bacillota</taxon>
        <taxon>Bacilli</taxon>
        <taxon>Lactobacillales</taxon>
        <taxon>Lactobacillaceae</taxon>
        <taxon>Lactiplantibacillus</taxon>
    </lineage>
</organism>
<feature type="transmembrane region" description="Helical" evidence="1">
    <location>
        <begin position="86"/>
        <end position="107"/>
    </location>
</feature>
<name>A0ABU1A769_9LACO</name>
<accession>A0ABU1A769</accession>
<keyword evidence="3" id="KW-1185">Reference proteome</keyword>
<protein>
    <submittedName>
        <fullName evidence="2">Uncharacterized protein</fullName>
    </submittedName>
</protein>
<evidence type="ECO:0000256" key="1">
    <source>
        <dbReference type="SAM" id="Phobius"/>
    </source>
</evidence>
<comment type="caution">
    <text evidence="2">The sequence shown here is derived from an EMBL/GenBank/DDBJ whole genome shotgun (WGS) entry which is preliminary data.</text>
</comment>
<feature type="transmembrane region" description="Helical" evidence="1">
    <location>
        <begin position="113"/>
        <end position="131"/>
    </location>
</feature>
<dbReference type="Proteomes" id="UP001227831">
    <property type="component" value="Unassembled WGS sequence"/>
</dbReference>
<reference evidence="2 3" key="1">
    <citation type="journal article" date="2023" name="Int. J. Syst. Evol. Microbiol.">
        <title>Lactiplantibacillus brownii sp. nov., a novel psychrotolerant species isolated from sauerkraut.</title>
        <authorList>
            <person name="Heng Y.C."/>
            <person name="Silvaraju S."/>
            <person name="Lee J.K.Y."/>
            <person name="Kittelmann S."/>
        </authorList>
    </citation>
    <scope>NUCLEOTIDE SEQUENCE [LARGE SCALE GENOMIC DNA]</scope>
    <source>
        <strain evidence="2 3">WILCCON 0030</strain>
    </source>
</reference>
<dbReference type="RefSeq" id="WP_308702601.1">
    <property type="nucleotide sequence ID" value="NZ_AP027463.1"/>
</dbReference>
<evidence type="ECO:0000313" key="3">
    <source>
        <dbReference type="Proteomes" id="UP001227831"/>
    </source>
</evidence>
<sequence>MQVVGQFIATVGWLGLALIVSELGATLIYELGQWVSFRLIGARVVQIAGFRYHLTKRDGHWRFSHPLTSRPHLVAMPPADAHRFNHAVYCFGGGLFSLITVVLSLVTLGQFKLSFNLWLLAFIIWIWMNTLKIGQLLPMNLHGQPTAAKDFQLARESDAAMTAAYVTAVATALNAQTGSVADLDASMIVMPRGGGNQNYFVVRQAYLTLTWGLQHGLSTPDLLAGLARLEPSFNTLPPADLAKYLDATIYWNLVANRTERQITGWYQDTGVQQLLQRYEPLAYYKLQAAYNWRVAKQPALALTQIKQGLKFAKRSRDVTEQQWLRALKVMIEAS</sequence>
<dbReference type="EMBL" id="JAVCWF010000001">
    <property type="protein sequence ID" value="MDQ7936792.1"/>
    <property type="molecule type" value="Genomic_DNA"/>
</dbReference>
<keyword evidence="1" id="KW-0812">Transmembrane</keyword>